<comment type="caution">
    <text evidence="1">The sequence shown here is derived from an EMBL/GenBank/DDBJ whole genome shotgun (WGS) entry which is preliminary data.</text>
</comment>
<evidence type="ECO:0000313" key="1">
    <source>
        <dbReference type="EMBL" id="KAH7860609.1"/>
    </source>
</evidence>
<dbReference type="Proteomes" id="UP000828048">
    <property type="component" value="Chromosome 4"/>
</dbReference>
<gene>
    <name evidence="1" type="ORF">Vadar_015530</name>
</gene>
<accession>A0ACB7Z4A7</accession>
<organism evidence="1 2">
    <name type="scientific">Vaccinium darrowii</name>
    <dbReference type="NCBI Taxonomy" id="229202"/>
    <lineage>
        <taxon>Eukaryota</taxon>
        <taxon>Viridiplantae</taxon>
        <taxon>Streptophyta</taxon>
        <taxon>Embryophyta</taxon>
        <taxon>Tracheophyta</taxon>
        <taxon>Spermatophyta</taxon>
        <taxon>Magnoliopsida</taxon>
        <taxon>eudicotyledons</taxon>
        <taxon>Gunneridae</taxon>
        <taxon>Pentapetalae</taxon>
        <taxon>asterids</taxon>
        <taxon>Ericales</taxon>
        <taxon>Ericaceae</taxon>
        <taxon>Vaccinioideae</taxon>
        <taxon>Vaccinieae</taxon>
        <taxon>Vaccinium</taxon>
    </lineage>
</organism>
<name>A0ACB7Z4A7_9ERIC</name>
<sequence>MDSKLYHSAKTGNILLLKQLLNENPGLVLNLTPHENTPLHIAARFGNKNVVSEIYNRQQSLLSQPNLDGDTPLHVAAIAGHFTTVRFLVEEILSSSSRDIENRPKRGIEMLRLRNKGNNTVLHEAVRNHHLRVAEFLIMVDPKLACFVNNMGESPLYAAARDGMLKIVNRLLMEAPSSAHGGYNGQTALHAAIVERHYDVMEVLVKAKQHLIKETDHHGRTPLYYAASSGDPRTVQRLLQLDPGTVYMSDKEGQSPIHVTASKGHTNVLNVIIHHCPDSGELLDLTGRNILHVAVVSGKLNVVRYVLERVELEGLIDQADNEGNTPLHLATKQRKTQIVRYLMWDRRADPRAKNNMGVIAIDNGNSIGKIFSRESEELEAANKMQSYKQMGHTLLMVATLIATVTFAAAFTMPGGFNNNLGPDQGLTLLQSRERLRTFIISDSIAMSTSMVAACVIFWGSVIAKETYLYYFVSATLLTYIALQSTAIAFTSAVIVVMPNQPYIRRMCDAIGLFFHVNTCFVFFHLAHIFSQSEVYQFLVYRLWELLDLRGRNILHVTVLSGKLDVAMCILERIELEGLINQADNEGYTPLHLAAKERKTQIVRYLMWDRRADPRAKNNMGQRAIPDNKSFIKISVSKSEEIEAARKMQTYKEMGHTLLMVATLIATVTFAAAFTMPGGFNNEGPNQGEALLQSGESLRWFIISDSIAMSTSMVAACIIFWGSVIAKETYLYYFVTATLLTYIVLHSTAVAFATGVIAVMPNQPYVRTMCRTIALFFHVTTCLFLFQLAQIISQSEVHQFLVYRLCKLTTKLIVR</sequence>
<proteinExistence type="predicted"/>
<dbReference type="EMBL" id="CM037154">
    <property type="protein sequence ID" value="KAH7860609.1"/>
    <property type="molecule type" value="Genomic_DNA"/>
</dbReference>
<reference evidence="1 2" key="1">
    <citation type="journal article" date="2021" name="Hortic Res">
        <title>High-quality reference genome and annotation aids understanding of berry development for evergreen blueberry (Vaccinium darrowii).</title>
        <authorList>
            <person name="Yu J."/>
            <person name="Hulse-Kemp A.M."/>
            <person name="Babiker E."/>
            <person name="Staton M."/>
        </authorList>
    </citation>
    <scope>NUCLEOTIDE SEQUENCE [LARGE SCALE GENOMIC DNA]</scope>
    <source>
        <strain evidence="2">cv. NJ 8807/NJ 8810</strain>
        <tissue evidence="1">Young leaf</tissue>
    </source>
</reference>
<protein>
    <submittedName>
        <fullName evidence="1">Uncharacterized protein</fullName>
    </submittedName>
</protein>
<keyword evidence="2" id="KW-1185">Reference proteome</keyword>
<evidence type="ECO:0000313" key="2">
    <source>
        <dbReference type="Proteomes" id="UP000828048"/>
    </source>
</evidence>